<keyword evidence="2" id="KW-0812">Transmembrane</keyword>
<feature type="transmembrane region" description="Helical" evidence="2">
    <location>
        <begin position="41"/>
        <end position="59"/>
    </location>
</feature>
<evidence type="ECO:0000313" key="3">
    <source>
        <dbReference type="EMBL" id="ACE04010.1"/>
    </source>
</evidence>
<dbReference type="EMBL" id="CP001101">
    <property type="protein sequence ID" value="ACE04010.1"/>
    <property type="molecule type" value="Genomic_DNA"/>
</dbReference>
<dbReference type="KEGG" id="cpb:Cphamn1_1071"/>
<keyword evidence="2" id="KW-1133">Transmembrane helix</keyword>
<protein>
    <submittedName>
        <fullName evidence="3">Uncharacterized protein</fullName>
    </submittedName>
</protein>
<sequence>MPDTDTNLQSNTLLTAVGIGSAALLFPPIGVPLVIHAVSGALVGGIGIAAAGVLLGPVISNMPQIKPGQPQNDSQPQEDVQPQQLSGKE</sequence>
<accession>B3EQH7</accession>
<reference evidence="3" key="1">
    <citation type="submission" date="2008-06" db="EMBL/GenBank/DDBJ databases">
        <title>Complete sequence of Chlorobium phaeobacteroides BS1.</title>
        <authorList>
            <consortium name="US DOE Joint Genome Institute"/>
            <person name="Lucas S."/>
            <person name="Copeland A."/>
            <person name="Lapidus A."/>
            <person name="Glavina del Rio T."/>
            <person name="Dalin E."/>
            <person name="Tice H."/>
            <person name="Bruce D."/>
            <person name="Goodwin L."/>
            <person name="Pitluck S."/>
            <person name="Schmutz J."/>
            <person name="Larimer F."/>
            <person name="Land M."/>
            <person name="Hauser L."/>
            <person name="Kyrpides N."/>
            <person name="Ovchinnikova G."/>
            <person name="Li T."/>
            <person name="Liu Z."/>
            <person name="Zhao F."/>
            <person name="Overmann J."/>
            <person name="Bryant D.A."/>
            <person name="Richardson P."/>
        </authorList>
    </citation>
    <scope>NUCLEOTIDE SEQUENCE [LARGE SCALE GENOMIC DNA]</scope>
    <source>
        <strain evidence="3">BS1</strain>
    </source>
</reference>
<feature type="region of interest" description="Disordered" evidence="1">
    <location>
        <begin position="62"/>
        <end position="89"/>
    </location>
</feature>
<evidence type="ECO:0000256" key="1">
    <source>
        <dbReference type="SAM" id="MobiDB-lite"/>
    </source>
</evidence>
<evidence type="ECO:0000256" key="2">
    <source>
        <dbReference type="SAM" id="Phobius"/>
    </source>
</evidence>
<dbReference type="STRING" id="331678.Cphamn1_1071"/>
<proteinExistence type="predicted"/>
<organism evidence="3">
    <name type="scientific">Chlorobium phaeobacteroides (strain BS1)</name>
    <dbReference type="NCBI Taxonomy" id="331678"/>
    <lineage>
        <taxon>Bacteria</taxon>
        <taxon>Pseudomonadati</taxon>
        <taxon>Chlorobiota</taxon>
        <taxon>Chlorobiia</taxon>
        <taxon>Chlorobiales</taxon>
        <taxon>Chlorobiaceae</taxon>
        <taxon>Chlorobium/Pelodictyon group</taxon>
        <taxon>Chlorobium</taxon>
    </lineage>
</organism>
<name>B3EQH7_CHLPB</name>
<gene>
    <name evidence="3" type="ordered locus">Cphamn1_1071</name>
</gene>
<feature type="transmembrane region" description="Helical" evidence="2">
    <location>
        <begin position="12"/>
        <end position="35"/>
    </location>
</feature>
<dbReference type="AlphaFoldDB" id="B3EQH7"/>
<feature type="compositionally biased region" description="Polar residues" evidence="1">
    <location>
        <begin position="69"/>
        <end position="89"/>
    </location>
</feature>
<keyword evidence="2" id="KW-0472">Membrane</keyword>
<dbReference type="HOGENOM" id="CLU_2449244_0_0_10"/>